<keyword evidence="1 2" id="KW-0808">Transferase</keyword>
<dbReference type="PANTHER" id="PTHR10605">
    <property type="entry name" value="HEPARAN SULFATE SULFOTRANSFERASE"/>
    <property type="match status" value="1"/>
</dbReference>
<evidence type="ECO:0000256" key="1">
    <source>
        <dbReference type="ARBA" id="ARBA00022679"/>
    </source>
</evidence>
<evidence type="ECO:0000313" key="3">
    <source>
        <dbReference type="Proteomes" id="UP000501452"/>
    </source>
</evidence>
<dbReference type="RefSeq" id="WP_166178472.1">
    <property type="nucleotide sequence ID" value="NZ_CP045119.1"/>
</dbReference>
<proteinExistence type="predicted"/>
<keyword evidence="3" id="KW-1185">Reference proteome</keyword>
<dbReference type="EMBL" id="CP045119">
    <property type="protein sequence ID" value="QIN84368.1"/>
    <property type="molecule type" value="Genomic_DNA"/>
</dbReference>
<dbReference type="AlphaFoldDB" id="A0A6G8QD57"/>
<accession>A0A6G8QD57</accession>
<gene>
    <name evidence="2" type="ORF">GBA63_18270</name>
</gene>
<reference evidence="2 3" key="1">
    <citation type="submission" date="2019-10" db="EMBL/GenBank/DDBJ databases">
        <title>Rubrobacter sp nov SCSIO 52090 isolated from a deep-sea sediment in the South China Sea.</title>
        <authorList>
            <person name="Chen R.W."/>
        </authorList>
    </citation>
    <scope>NUCLEOTIDE SEQUENCE [LARGE SCALE GENOMIC DNA]</scope>
    <source>
        <strain evidence="2 3">SCSIO 52909</strain>
    </source>
</reference>
<dbReference type="Gene3D" id="3.40.50.300">
    <property type="entry name" value="P-loop containing nucleotide triphosphate hydrolases"/>
    <property type="match status" value="1"/>
</dbReference>
<dbReference type="PANTHER" id="PTHR10605:SF56">
    <property type="entry name" value="BIFUNCTIONAL HEPARAN SULFATE N-DEACETYLASE_N-SULFOTRANSFERASE"/>
    <property type="match status" value="1"/>
</dbReference>
<dbReference type="InterPro" id="IPR027417">
    <property type="entry name" value="P-loop_NTPase"/>
</dbReference>
<dbReference type="GO" id="GO:0008146">
    <property type="term" value="F:sulfotransferase activity"/>
    <property type="evidence" value="ECO:0007669"/>
    <property type="project" value="InterPro"/>
</dbReference>
<name>A0A6G8QD57_9ACTN</name>
<dbReference type="InterPro" id="IPR037359">
    <property type="entry name" value="NST/OST"/>
</dbReference>
<protein>
    <submittedName>
        <fullName evidence="2">Sulfotransferase</fullName>
    </submittedName>
</protein>
<organism evidence="2 3">
    <name type="scientific">Rubrobacter tropicus</name>
    <dbReference type="NCBI Taxonomy" id="2653851"/>
    <lineage>
        <taxon>Bacteria</taxon>
        <taxon>Bacillati</taxon>
        <taxon>Actinomycetota</taxon>
        <taxon>Rubrobacteria</taxon>
        <taxon>Rubrobacterales</taxon>
        <taxon>Rubrobacteraceae</taxon>
        <taxon>Rubrobacter</taxon>
    </lineage>
</organism>
<sequence length="316" mass="36817">MKEERDTTTRTVKRPNFIVIGAAKSGTTALWNYFRQHPQIYMSPKKHTRFFSFQTANPVFRGPGPINDQYISYAIADAATYHALFVGAEEETAIGEASHSYLYVPEAAGRIKSYAPDVRLIAILRNPVERAFSHYSQMVRDGREPSENFFEALKEEAARIEEGWWPDFHYTRMGLYYDQLRRYFDLFERDQIKVYLYDDFRADPVQVLRDAFEFLDVDSTFVPDTSIRYNASGVAKNKTLHLTLQGLRRARPIIKRLVPEKHYRGLLRVGGGLHNKNLTEPRLSAEARGRMTAEYFREDIIKLEDLIERDLSTWLR</sequence>
<dbReference type="Proteomes" id="UP000501452">
    <property type="component" value="Chromosome"/>
</dbReference>
<dbReference type="SUPFAM" id="SSF52540">
    <property type="entry name" value="P-loop containing nucleoside triphosphate hydrolases"/>
    <property type="match status" value="1"/>
</dbReference>
<evidence type="ECO:0000313" key="2">
    <source>
        <dbReference type="EMBL" id="QIN84368.1"/>
    </source>
</evidence>
<dbReference type="KEGG" id="rub:GBA63_18270"/>
<dbReference type="Pfam" id="PF13469">
    <property type="entry name" value="Sulfotransfer_3"/>
    <property type="match status" value="1"/>
</dbReference>